<reference evidence="2" key="2">
    <citation type="submission" date="2021-04" db="EMBL/GenBank/DDBJ databases">
        <authorList>
            <person name="Gilroy R."/>
        </authorList>
    </citation>
    <scope>NUCLEOTIDE SEQUENCE</scope>
    <source>
        <strain evidence="2">CHK186-1790</strain>
    </source>
</reference>
<evidence type="ECO:0000313" key="3">
    <source>
        <dbReference type="Proteomes" id="UP000823882"/>
    </source>
</evidence>
<protein>
    <recommendedName>
        <fullName evidence="1">DUF6440 domain-containing protein</fullName>
    </recommendedName>
</protein>
<proteinExistence type="predicted"/>
<dbReference type="AlphaFoldDB" id="A0A9D2NXF0"/>
<reference evidence="2" key="1">
    <citation type="journal article" date="2021" name="PeerJ">
        <title>Extensive microbial diversity within the chicken gut microbiome revealed by metagenomics and culture.</title>
        <authorList>
            <person name="Gilroy R."/>
            <person name="Ravi A."/>
            <person name="Getino M."/>
            <person name="Pursley I."/>
            <person name="Horton D.L."/>
            <person name="Alikhan N.F."/>
            <person name="Baker D."/>
            <person name="Gharbi K."/>
            <person name="Hall N."/>
            <person name="Watson M."/>
            <person name="Adriaenssens E.M."/>
            <person name="Foster-Nyarko E."/>
            <person name="Jarju S."/>
            <person name="Secka A."/>
            <person name="Antonio M."/>
            <person name="Oren A."/>
            <person name="Chaudhuri R.R."/>
            <person name="La Ragione R."/>
            <person name="Hildebrand F."/>
            <person name="Pallen M.J."/>
        </authorList>
    </citation>
    <scope>NUCLEOTIDE SEQUENCE</scope>
    <source>
        <strain evidence="2">CHK186-1790</strain>
    </source>
</reference>
<evidence type="ECO:0000259" key="1">
    <source>
        <dbReference type="Pfam" id="PF20037"/>
    </source>
</evidence>
<organism evidence="2 3">
    <name type="scientific">Candidatus Intestinimonas pullistercoris</name>
    <dbReference type="NCBI Taxonomy" id="2838623"/>
    <lineage>
        <taxon>Bacteria</taxon>
        <taxon>Bacillati</taxon>
        <taxon>Bacillota</taxon>
        <taxon>Clostridia</taxon>
        <taxon>Eubacteriales</taxon>
        <taxon>Intestinimonas</taxon>
    </lineage>
</organism>
<gene>
    <name evidence="2" type="ORF">H9701_01470</name>
</gene>
<dbReference type="EMBL" id="DWWJ01000026">
    <property type="protein sequence ID" value="HJC40210.1"/>
    <property type="molecule type" value="Genomic_DNA"/>
</dbReference>
<dbReference type="Proteomes" id="UP000823882">
    <property type="component" value="Unassembled WGS sequence"/>
</dbReference>
<dbReference type="InterPro" id="IPR045515">
    <property type="entry name" value="DUF6440"/>
</dbReference>
<sequence>MAQKKEKRFQIREEEGLGFGAVQIVVDTQTGVHYILASGVGGLSITPLLDRDGRVVVEDK</sequence>
<evidence type="ECO:0000313" key="2">
    <source>
        <dbReference type="EMBL" id="HJC40210.1"/>
    </source>
</evidence>
<feature type="domain" description="DUF6440" evidence="1">
    <location>
        <begin position="8"/>
        <end position="57"/>
    </location>
</feature>
<accession>A0A9D2NXF0</accession>
<name>A0A9D2NXF0_9FIRM</name>
<comment type="caution">
    <text evidence="2">The sequence shown here is derived from an EMBL/GenBank/DDBJ whole genome shotgun (WGS) entry which is preliminary data.</text>
</comment>
<dbReference type="Pfam" id="PF20037">
    <property type="entry name" value="DUF6440"/>
    <property type="match status" value="1"/>
</dbReference>